<keyword evidence="1" id="KW-1133">Transmembrane helix</keyword>
<dbReference type="SMART" id="SM00267">
    <property type="entry name" value="GGDEF"/>
    <property type="match status" value="1"/>
</dbReference>
<sequence length="231" mass="26369">MKQLYIKFFPIILSAFVLLLHILGYIVTVHLTNYSILLIWLLSGCIDTIFILMLGKITRSFHKSMYIDTLTQLNNRDFFYANISVSMERLQKKQSYISLLIIDLDNFKAINDTYGHIAGDEILKQLSNVIKRNIKATDIAARWGGDEFVVTLPGVTAKDALTIANRIKSIIYNHDFYYNNILFKITVSIGITSIENKMDINAFIDLADKALYKAKTNKNSVAFLDMPILDL</sequence>
<dbReference type="CDD" id="cd01949">
    <property type="entry name" value="GGDEF"/>
    <property type="match status" value="1"/>
</dbReference>
<keyword evidence="1" id="KW-0472">Membrane</keyword>
<dbReference type="GO" id="GO:1902201">
    <property type="term" value="P:negative regulation of bacterial-type flagellum-dependent cell motility"/>
    <property type="evidence" value="ECO:0007669"/>
    <property type="project" value="TreeGrafter"/>
</dbReference>
<reference evidence="3" key="1">
    <citation type="submission" date="2020-12" db="EMBL/GenBank/DDBJ databases">
        <title>Clostridium thailandense sp. nov., a novel acetogenic bacterium isolated from peat land soil in Thailand.</title>
        <authorList>
            <person name="Chaikitkaew S."/>
            <person name="Birkeland N.K."/>
        </authorList>
    </citation>
    <scope>NUCLEOTIDE SEQUENCE</scope>
    <source>
        <strain evidence="3">PL3</strain>
    </source>
</reference>
<keyword evidence="4" id="KW-1185">Reference proteome</keyword>
<feature type="transmembrane region" description="Helical" evidence="1">
    <location>
        <begin position="7"/>
        <end position="28"/>
    </location>
</feature>
<comment type="caution">
    <text evidence="3">The sequence shown here is derived from an EMBL/GenBank/DDBJ whole genome shotgun (WGS) entry which is preliminary data.</text>
</comment>
<dbReference type="PANTHER" id="PTHR45138:SF6">
    <property type="entry name" value="DIGUANYLATE CYCLASE DGCN"/>
    <property type="match status" value="1"/>
</dbReference>
<dbReference type="InterPro" id="IPR050469">
    <property type="entry name" value="Diguanylate_Cyclase"/>
</dbReference>
<dbReference type="RefSeq" id="WP_218323363.1">
    <property type="nucleotide sequence ID" value="NZ_JAEEGC010000170.1"/>
</dbReference>
<dbReference type="NCBIfam" id="TIGR00254">
    <property type="entry name" value="GGDEF"/>
    <property type="match status" value="1"/>
</dbReference>
<dbReference type="GO" id="GO:0043709">
    <property type="term" value="P:cell adhesion involved in single-species biofilm formation"/>
    <property type="evidence" value="ECO:0007669"/>
    <property type="project" value="TreeGrafter"/>
</dbReference>
<accession>A0A949TPT1</accession>
<feature type="transmembrane region" description="Helical" evidence="1">
    <location>
        <begin position="34"/>
        <end position="55"/>
    </location>
</feature>
<proteinExistence type="predicted"/>
<dbReference type="GO" id="GO:0052621">
    <property type="term" value="F:diguanylate cyclase activity"/>
    <property type="evidence" value="ECO:0007669"/>
    <property type="project" value="TreeGrafter"/>
</dbReference>
<feature type="domain" description="GGDEF" evidence="2">
    <location>
        <begin position="95"/>
        <end position="226"/>
    </location>
</feature>
<dbReference type="GO" id="GO:0005886">
    <property type="term" value="C:plasma membrane"/>
    <property type="evidence" value="ECO:0007669"/>
    <property type="project" value="TreeGrafter"/>
</dbReference>
<dbReference type="InterPro" id="IPR000160">
    <property type="entry name" value="GGDEF_dom"/>
</dbReference>
<evidence type="ECO:0000313" key="3">
    <source>
        <dbReference type="EMBL" id="MBV7276315.1"/>
    </source>
</evidence>
<evidence type="ECO:0000259" key="2">
    <source>
        <dbReference type="PROSITE" id="PS50887"/>
    </source>
</evidence>
<protein>
    <submittedName>
        <fullName evidence="3">GGDEF domain-containing protein</fullName>
    </submittedName>
</protein>
<name>A0A949TPT1_9CLOT</name>
<dbReference type="AlphaFoldDB" id="A0A949TPT1"/>
<dbReference type="FunFam" id="3.30.70.270:FF:000001">
    <property type="entry name" value="Diguanylate cyclase domain protein"/>
    <property type="match status" value="1"/>
</dbReference>
<organism evidence="3 4">
    <name type="scientific">Clostridium thailandense</name>
    <dbReference type="NCBI Taxonomy" id="2794346"/>
    <lineage>
        <taxon>Bacteria</taxon>
        <taxon>Bacillati</taxon>
        <taxon>Bacillota</taxon>
        <taxon>Clostridia</taxon>
        <taxon>Eubacteriales</taxon>
        <taxon>Clostridiaceae</taxon>
        <taxon>Clostridium</taxon>
    </lineage>
</organism>
<dbReference type="EMBL" id="JAEEGC010000170">
    <property type="protein sequence ID" value="MBV7276315.1"/>
    <property type="molecule type" value="Genomic_DNA"/>
</dbReference>
<dbReference type="Proteomes" id="UP000694308">
    <property type="component" value="Unassembled WGS sequence"/>
</dbReference>
<evidence type="ECO:0000256" key="1">
    <source>
        <dbReference type="SAM" id="Phobius"/>
    </source>
</evidence>
<keyword evidence="1" id="KW-0812">Transmembrane</keyword>
<evidence type="ECO:0000313" key="4">
    <source>
        <dbReference type="Proteomes" id="UP000694308"/>
    </source>
</evidence>
<dbReference type="Pfam" id="PF00990">
    <property type="entry name" value="GGDEF"/>
    <property type="match status" value="1"/>
</dbReference>
<dbReference type="PANTHER" id="PTHR45138">
    <property type="entry name" value="REGULATORY COMPONENTS OF SENSORY TRANSDUCTION SYSTEM"/>
    <property type="match status" value="1"/>
</dbReference>
<dbReference type="PROSITE" id="PS50887">
    <property type="entry name" value="GGDEF"/>
    <property type="match status" value="1"/>
</dbReference>
<gene>
    <name evidence="3" type="ORF">I6U48_25865</name>
</gene>